<evidence type="ECO:0000256" key="5">
    <source>
        <dbReference type="ARBA" id="ARBA00022833"/>
    </source>
</evidence>
<dbReference type="GO" id="GO:0030674">
    <property type="term" value="F:protein-macromolecule adaptor activity"/>
    <property type="evidence" value="ECO:0007669"/>
    <property type="project" value="UniProtKB-ARBA"/>
</dbReference>
<proteinExistence type="predicted"/>
<dbReference type="GO" id="GO:0005634">
    <property type="term" value="C:nucleus"/>
    <property type="evidence" value="ECO:0007669"/>
    <property type="project" value="UniProtKB-SubCell"/>
</dbReference>
<evidence type="ECO:0000256" key="7">
    <source>
        <dbReference type="PROSITE-ProRule" id="PRU00042"/>
    </source>
</evidence>
<keyword evidence="2" id="KW-0479">Metal-binding</keyword>
<dbReference type="FunFam" id="3.30.160.60:FF:000065">
    <property type="entry name" value="B-cell CLL/lymphoma 6, member B"/>
    <property type="match status" value="1"/>
</dbReference>
<dbReference type="PANTHER" id="PTHR24394">
    <property type="entry name" value="ZINC FINGER PROTEIN"/>
    <property type="match status" value="1"/>
</dbReference>
<dbReference type="AlphaFoldDB" id="A0A2H8TES2"/>
<evidence type="ECO:0000256" key="4">
    <source>
        <dbReference type="ARBA" id="ARBA00022771"/>
    </source>
</evidence>
<dbReference type="FunFam" id="3.30.160.60:FF:000688">
    <property type="entry name" value="zinc finger protein 197 isoform X1"/>
    <property type="match status" value="1"/>
</dbReference>
<evidence type="ECO:0000256" key="2">
    <source>
        <dbReference type="ARBA" id="ARBA00022723"/>
    </source>
</evidence>
<evidence type="ECO:0000259" key="9">
    <source>
        <dbReference type="PROSITE" id="PS50157"/>
    </source>
</evidence>
<dbReference type="PANTHER" id="PTHR24394:SF44">
    <property type="entry name" value="ZINC FINGER PROTEIN 271-LIKE"/>
    <property type="match status" value="1"/>
</dbReference>
<evidence type="ECO:0000313" key="10">
    <source>
        <dbReference type="EMBL" id="MBW12581.1"/>
    </source>
</evidence>
<feature type="compositionally biased region" description="Low complexity" evidence="8">
    <location>
        <begin position="326"/>
        <end position="341"/>
    </location>
</feature>
<keyword evidence="3" id="KW-0677">Repeat</keyword>
<dbReference type="FunFam" id="3.30.160.60:FF:000670">
    <property type="entry name" value="zinc finger protein 22"/>
    <property type="match status" value="1"/>
</dbReference>
<dbReference type="SMART" id="SM00355">
    <property type="entry name" value="ZnF_C2H2"/>
    <property type="match status" value="6"/>
</dbReference>
<feature type="domain" description="C2H2-type" evidence="9">
    <location>
        <begin position="211"/>
        <end position="233"/>
    </location>
</feature>
<dbReference type="InterPro" id="IPR036236">
    <property type="entry name" value="Znf_C2H2_sf"/>
</dbReference>
<dbReference type="PROSITE" id="PS00028">
    <property type="entry name" value="ZINC_FINGER_C2H2_1"/>
    <property type="match status" value="6"/>
</dbReference>
<feature type="region of interest" description="Disordered" evidence="8">
    <location>
        <begin position="75"/>
        <end position="95"/>
    </location>
</feature>
<dbReference type="Pfam" id="PF00096">
    <property type="entry name" value="zf-C2H2"/>
    <property type="match status" value="3"/>
</dbReference>
<name>A0A2H8TES2_9HEMI</name>
<evidence type="ECO:0000256" key="3">
    <source>
        <dbReference type="ARBA" id="ARBA00022737"/>
    </source>
</evidence>
<sequence>MQQTQQHFSATEYELQQQQPQYLGKHDAAVKYMQQLGLHKQNIKVDSEIRPCLVADNVISDQNSSCGSPPLSIVVNGDEQHSSSTPVPSSTSVSRSKPQACRICGRVLASTSSYYVHLKSHSNNKPYRCTQCEACFCRKPYLEVHMRTHTGERPYQCNLCLKKFSQKSSLNIHKRVHTGERPYSCDICKKTFAVKSYVISHKWSHMTEKPFVCEQCQLSFNSKIQFVTHLRSHDLGPAHCCQFCGKAFVKGCFLVRHINKVHRFNVAAAAAATDHEPVHSSYMQSDTNYSSIRFDPREISILPTTKNGPRFLGPPPHNADGPPPLTHLTPMMLGPPQNTRA</sequence>
<evidence type="ECO:0000256" key="8">
    <source>
        <dbReference type="SAM" id="MobiDB-lite"/>
    </source>
</evidence>
<evidence type="ECO:0000256" key="6">
    <source>
        <dbReference type="ARBA" id="ARBA00023242"/>
    </source>
</evidence>
<feature type="compositionally biased region" description="Low complexity" evidence="8">
    <location>
        <begin position="82"/>
        <end position="94"/>
    </location>
</feature>
<dbReference type="Gene3D" id="3.30.160.60">
    <property type="entry name" value="Classic Zinc Finger"/>
    <property type="match status" value="5"/>
</dbReference>
<dbReference type="EMBL" id="GFXV01000776">
    <property type="protein sequence ID" value="MBW12581.1"/>
    <property type="molecule type" value="Transcribed_RNA"/>
</dbReference>
<keyword evidence="6" id="KW-0539">Nucleus</keyword>
<feature type="domain" description="C2H2-type" evidence="9">
    <location>
        <begin position="155"/>
        <end position="182"/>
    </location>
</feature>
<organism evidence="10">
    <name type="scientific">Melanaphis sacchari</name>
    <dbReference type="NCBI Taxonomy" id="742174"/>
    <lineage>
        <taxon>Eukaryota</taxon>
        <taxon>Metazoa</taxon>
        <taxon>Ecdysozoa</taxon>
        <taxon>Arthropoda</taxon>
        <taxon>Hexapoda</taxon>
        <taxon>Insecta</taxon>
        <taxon>Pterygota</taxon>
        <taxon>Neoptera</taxon>
        <taxon>Paraneoptera</taxon>
        <taxon>Hemiptera</taxon>
        <taxon>Sternorrhyncha</taxon>
        <taxon>Aphidomorpha</taxon>
        <taxon>Aphidoidea</taxon>
        <taxon>Aphididae</taxon>
        <taxon>Aphidini</taxon>
        <taxon>Melanaphis</taxon>
    </lineage>
</organism>
<protein>
    <submittedName>
        <fullName evidence="10">Zinc finger protein 37</fullName>
    </submittedName>
</protein>
<feature type="domain" description="C2H2-type" evidence="9">
    <location>
        <begin position="183"/>
        <end position="210"/>
    </location>
</feature>
<feature type="compositionally biased region" description="Pro residues" evidence="8">
    <location>
        <begin position="312"/>
        <end position="325"/>
    </location>
</feature>
<feature type="region of interest" description="Disordered" evidence="8">
    <location>
        <begin position="306"/>
        <end position="341"/>
    </location>
</feature>
<keyword evidence="5" id="KW-0862">Zinc</keyword>
<dbReference type="SUPFAM" id="SSF57667">
    <property type="entry name" value="beta-beta-alpha zinc fingers"/>
    <property type="match status" value="3"/>
</dbReference>
<keyword evidence="4 7" id="KW-0863">Zinc-finger</keyword>
<feature type="domain" description="C2H2-type" evidence="9">
    <location>
        <begin position="99"/>
        <end position="126"/>
    </location>
</feature>
<feature type="domain" description="C2H2-type" evidence="9">
    <location>
        <begin position="127"/>
        <end position="154"/>
    </location>
</feature>
<feature type="domain" description="C2H2-type" evidence="9">
    <location>
        <begin position="239"/>
        <end position="262"/>
    </location>
</feature>
<dbReference type="GO" id="GO:0008270">
    <property type="term" value="F:zinc ion binding"/>
    <property type="evidence" value="ECO:0007669"/>
    <property type="project" value="UniProtKB-KW"/>
</dbReference>
<accession>A0A2H8TES2</accession>
<dbReference type="GO" id="GO:0000981">
    <property type="term" value="F:DNA-binding transcription factor activity, RNA polymerase II-specific"/>
    <property type="evidence" value="ECO:0007669"/>
    <property type="project" value="TreeGrafter"/>
</dbReference>
<evidence type="ECO:0000256" key="1">
    <source>
        <dbReference type="ARBA" id="ARBA00004123"/>
    </source>
</evidence>
<dbReference type="PROSITE" id="PS50157">
    <property type="entry name" value="ZINC_FINGER_C2H2_2"/>
    <property type="match status" value="6"/>
</dbReference>
<dbReference type="OrthoDB" id="427030at2759"/>
<reference evidence="10" key="1">
    <citation type="submission" date="2017-10" db="EMBL/GenBank/DDBJ databases">
        <title>Transcriptome Assembly of Sugarcane Aphid Adults.</title>
        <authorList>
            <person name="Scully E.D."/>
            <person name="Palmer N.A."/>
            <person name="Geib S.M."/>
            <person name="Sarath G."/>
            <person name="Sattler S.E."/>
        </authorList>
    </citation>
    <scope>NUCLEOTIDE SEQUENCE</scope>
    <source>
        <tissue evidence="10">Whole body</tissue>
    </source>
</reference>
<dbReference type="InterPro" id="IPR013087">
    <property type="entry name" value="Znf_C2H2_type"/>
</dbReference>
<comment type="subcellular location">
    <subcellularLocation>
        <location evidence="1">Nucleus</location>
    </subcellularLocation>
</comment>
<dbReference type="FunFam" id="3.30.160.60:FF:000557">
    <property type="entry name" value="zinc finger and SCAN domain-containing protein 29"/>
    <property type="match status" value="1"/>
</dbReference>
<gene>
    <name evidence="10" type="primary">ZFP37_1</name>
</gene>